<organism evidence="1 2">
    <name type="scientific">Araneus ventricosus</name>
    <name type="common">Orbweaver spider</name>
    <name type="synonym">Epeira ventricosa</name>
    <dbReference type="NCBI Taxonomy" id="182803"/>
    <lineage>
        <taxon>Eukaryota</taxon>
        <taxon>Metazoa</taxon>
        <taxon>Ecdysozoa</taxon>
        <taxon>Arthropoda</taxon>
        <taxon>Chelicerata</taxon>
        <taxon>Arachnida</taxon>
        <taxon>Araneae</taxon>
        <taxon>Araneomorphae</taxon>
        <taxon>Entelegynae</taxon>
        <taxon>Araneoidea</taxon>
        <taxon>Araneidae</taxon>
        <taxon>Araneus</taxon>
    </lineage>
</organism>
<reference evidence="1 2" key="1">
    <citation type="journal article" date="2019" name="Sci. Rep.">
        <title>Orb-weaving spider Araneus ventricosus genome elucidates the spidroin gene catalogue.</title>
        <authorList>
            <person name="Kono N."/>
            <person name="Nakamura H."/>
            <person name="Ohtoshi R."/>
            <person name="Moran D.A.P."/>
            <person name="Shinohara A."/>
            <person name="Yoshida Y."/>
            <person name="Fujiwara M."/>
            <person name="Mori M."/>
            <person name="Tomita M."/>
            <person name="Arakawa K."/>
        </authorList>
    </citation>
    <scope>NUCLEOTIDE SEQUENCE [LARGE SCALE GENOMIC DNA]</scope>
</reference>
<evidence type="ECO:0000313" key="1">
    <source>
        <dbReference type="EMBL" id="GBN10701.1"/>
    </source>
</evidence>
<dbReference type="EMBL" id="BGPR01005494">
    <property type="protein sequence ID" value="GBN10701.1"/>
    <property type="molecule type" value="Genomic_DNA"/>
</dbReference>
<proteinExistence type="predicted"/>
<dbReference type="AlphaFoldDB" id="A0A4Y2L7M1"/>
<dbReference type="Proteomes" id="UP000499080">
    <property type="component" value="Unassembled WGS sequence"/>
</dbReference>
<protein>
    <submittedName>
        <fullName evidence="1">Uncharacterized protein</fullName>
    </submittedName>
</protein>
<accession>A0A4Y2L7M1</accession>
<keyword evidence="2" id="KW-1185">Reference proteome</keyword>
<comment type="caution">
    <text evidence="1">The sequence shown here is derived from an EMBL/GenBank/DDBJ whole genome shotgun (WGS) entry which is preliminary data.</text>
</comment>
<sequence length="96" mass="10731">MTSNFHRLSSMACQLGHGEHNMNIPAIPNSSNNKPGFALERAAIDDMPTYKDPKLDVFEEVQSEPKIQNDPSKLMNNLVERILATRSVVYAMTLLS</sequence>
<gene>
    <name evidence="1" type="ORF">AVEN_173815_1</name>
</gene>
<evidence type="ECO:0000313" key="2">
    <source>
        <dbReference type="Proteomes" id="UP000499080"/>
    </source>
</evidence>
<name>A0A4Y2L7M1_ARAVE</name>